<dbReference type="Gene3D" id="3.80.10.10">
    <property type="entry name" value="Ribonuclease Inhibitor"/>
    <property type="match status" value="1"/>
</dbReference>
<dbReference type="AlphaFoldDB" id="A0A146K174"/>
<sequence>LEEIKISSTQIDSAKDGAVVGQCLVLKSDKCDQIYRNRSDFEFVFAPEVTTLLAEGQFRDTQIIRVFMPKLSHLQSFYSFDNVKLQQCDFPSLEVISGRSFGLNQFEKAIFPKLKQMEKYNHFYSCKNLKYFQALQLEQIGFDCFRNCSALKMVITPKATILTNAFYGCELLEVVSAVESKFTCHCQVCPKCKGTLAACMKMGQRYPAVQVLQQRKQKNKQLRMDCARKIRWQKQHNNIISLLQHSLTTSQEQIAEASYIDEYE</sequence>
<organism evidence="1">
    <name type="scientific">Trepomonas sp. PC1</name>
    <dbReference type="NCBI Taxonomy" id="1076344"/>
    <lineage>
        <taxon>Eukaryota</taxon>
        <taxon>Metamonada</taxon>
        <taxon>Diplomonadida</taxon>
        <taxon>Hexamitidae</taxon>
        <taxon>Hexamitinae</taxon>
        <taxon>Trepomonas</taxon>
    </lineage>
</organism>
<dbReference type="EMBL" id="GDID01005946">
    <property type="protein sequence ID" value="JAP90660.1"/>
    <property type="molecule type" value="Transcribed_RNA"/>
</dbReference>
<dbReference type="Pfam" id="PF13306">
    <property type="entry name" value="LRR_5"/>
    <property type="match status" value="1"/>
</dbReference>
<dbReference type="InterPro" id="IPR032675">
    <property type="entry name" value="LRR_dom_sf"/>
</dbReference>
<accession>A0A146K174</accession>
<protein>
    <submittedName>
        <fullName evidence="1">Leucine rich repeats-containing protein</fullName>
    </submittedName>
</protein>
<name>A0A146K174_9EUKA</name>
<dbReference type="InterPro" id="IPR026906">
    <property type="entry name" value="LRR_5"/>
</dbReference>
<feature type="non-terminal residue" evidence="1">
    <location>
        <position position="1"/>
    </location>
</feature>
<reference evidence="1" key="1">
    <citation type="submission" date="2015-07" db="EMBL/GenBank/DDBJ databases">
        <title>Adaptation to a free-living lifestyle via gene acquisitions in the diplomonad Trepomonas sp. PC1.</title>
        <authorList>
            <person name="Xu F."/>
            <person name="Jerlstrom-Hultqvist J."/>
            <person name="Kolisko M."/>
            <person name="Simpson A.G.B."/>
            <person name="Roger A.J."/>
            <person name="Svard S.G."/>
            <person name="Andersson J.O."/>
        </authorList>
    </citation>
    <scope>NUCLEOTIDE SEQUENCE</scope>
    <source>
        <strain evidence="1">PC1</strain>
    </source>
</reference>
<gene>
    <name evidence="1" type="ORF">TPC1_20041</name>
</gene>
<evidence type="ECO:0000313" key="1">
    <source>
        <dbReference type="EMBL" id="JAP90660.1"/>
    </source>
</evidence>
<proteinExistence type="predicted"/>